<evidence type="ECO:0000256" key="1">
    <source>
        <dbReference type="ARBA" id="ARBA00022801"/>
    </source>
</evidence>
<dbReference type="PIRSF" id="PIRSF000709">
    <property type="entry name" value="6PFK_2-Ptase"/>
    <property type="match status" value="1"/>
</dbReference>
<dbReference type="CDD" id="cd07067">
    <property type="entry name" value="HP_PGM_like"/>
    <property type="match status" value="1"/>
</dbReference>
<evidence type="ECO:0000256" key="2">
    <source>
        <dbReference type="PIRSR" id="PIRSR613078-2"/>
    </source>
</evidence>
<evidence type="ECO:0000313" key="3">
    <source>
        <dbReference type="EMBL" id="EHP45746.1"/>
    </source>
</evidence>
<dbReference type="STRING" id="742817.HMPREF9449_02718"/>
<dbReference type="GeneID" id="98070248"/>
<proteinExistence type="predicted"/>
<dbReference type="SMART" id="SM00855">
    <property type="entry name" value="PGAM"/>
    <property type="match status" value="1"/>
</dbReference>
<evidence type="ECO:0000313" key="4">
    <source>
        <dbReference type="Proteomes" id="UP000004892"/>
    </source>
</evidence>
<dbReference type="AlphaFoldDB" id="H1DKD2"/>
<dbReference type="PROSITE" id="PS00175">
    <property type="entry name" value="PG_MUTASE"/>
    <property type="match status" value="1"/>
</dbReference>
<feature type="binding site" evidence="2">
    <location>
        <position position="61"/>
    </location>
    <ligand>
        <name>substrate</name>
    </ligand>
</feature>
<dbReference type="HOGENOM" id="CLU_033323_9_4_10"/>
<organism evidence="3 4">
    <name type="scientific">Odoribacter laneus YIT 12061</name>
    <dbReference type="NCBI Taxonomy" id="742817"/>
    <lineage>
        <taxon>Bacteria</taxon>
        <taxon>Pseudomonadati</taxon>
        <taxon>Bacteroidota</taxon>
        <taxon>Bacteroidia</taxon>
        <taxon>Bacteroidales</taxon>
        <taxon>Odoribacteraceae</taxon>
        <taxon>Odoribacter</taxon>
    </lineage>
</organism>
<dbReference type="InterPro" id="IPR013078">
    <property type="entry name" value="His_Pase_superF_clade-1"/>
</dbReference>
<dbReference type="RefSeq" id="WP_009137862.1">
    <property type="nucleotide sequence ID" value="NZ_JH594597.1"/>
</dbReference>
<protein>
    <recommendedName>
        <fullName evidence="5">Histidine phosphatase family protein</fullName>
    </recommendedName>
</protein>
<dbReference type="Pfam" id="PF00300">
    <property type="entry name" value="His_Phos_1"/>
    <property type="match status" value="1"/>
</dbReference>
<dbReference type="InterPro" id="IPR051695">
    <property type="entry name" value="Phosphoglycerate_Mutase"/>
</dbReference>
<dbReference type="GO" id="GO:0045820">
    <property type="term" value="P:negative regulation of glycolytic process"/>
    <property type="evidence" value="ECO:0007669"/>
    <property type="project" value="TreeGrafter"/>
</dbReference>
<name>H1DKD2_9BACT</name>
<evidence type="ECO:0008006" key="5">
    <source>
        <dbReference type="Google" id="ProtNLM"/>
    </source>
</evidence>
<dbReference type="GO" id="GO:0043456">
    <property type="term" value="P:regulation of pentose-phosphate shunt"/>
    <property type="evidence" value="ECO:0007669"/>
    <property type="project" value="TreeGrafter"/>
</dbReference>
<dbReference type="eggNOG" id="COG0406">
    <property type="taxonomic scope" value="Bacteria"/>
</dbReference>
<dbReference type="InterPro" id="IPR001345">
    <property type="entry name" value="PG/BPGM_mutase_AS"/>
</dbReference>
<dbReference type="SUPFAM" id="SSF53254">
    <property type="entry name" value="Phosphoglycerate mutase-like"/>
    <property type="match status" value="1"/>
</dbReference>
<gene>
    <name evidence="3" type="ORF">HMPREF9449_02718</name>
</gene>
<dbReference type="PANTHER" id="PTHR46517">
    <property type="entry name" value="FRUCTOSE-2,6-BISPHOSPHATASE TIGAR"/>
    <property type="match status" value="1"/>
</dbReference>
<keyword evidence="4" id="KW-1185">Reference proteome</keyword>
<dbReference type="Gene3D" id="3.40.50.1240">
    <property type="entry name" value="Phosphoglycerate mutase-like"/>
    <property type="match status" value="1"/>
</dbReference>
<accession>H1DKD2</accession>
<reference evidence="3 4" key="1">
    <citation type="submission" date="2012-01" db="EMBL/GenBank/DDBJ databases">
        <title>The Genome Sequence of Odoribacter laneus YIT 12061.</title>
        <authorList>
            <consortium name="The Broad Institute Genome Sequencing Platform"/>
            <person name="Earl A."/>
            <person name="Ward D."/>
            <person name="Feldgarden M."/>
            <person name="Gevers D."/>
            <person name="Morotomi M."/>
            <person name="Young S.K."/>
            <person name="Zeng Q."/>
            <person name="Gargeya S."/>
            <person name="Fitzgerald M."/>
            <person name="Haas B."/>
            <person name="Abouelleil A."/>
            <person name="Alvarado L."/>
            <person name="Arachchi H.M."/>
            <person name="Berlin A."/>
            <person name="Chapman S.B."/>
            <person name="Gearin G."/>
            <person name="Goldberg J."/>
            <person name="Griggs A."/>
            <person name="Gujja S."/>
            <person name="Hansen M."/>
            <person name="Heiman D."/>
            <person name="Howarth C."/>
            <person name="Larimer J."/>
            <person name="Lui A."/>
            <person name="MacDonald P.J.P."/>
            <person name="McCowen C."/>
            <person name="Montmayeur A."/>
            <person name="Murphy C."/>
            <person name="Neiman D."/>
            <person name="Pearson M."/>
            <person name="Priest M."/>
            <person name="Roberts A."/>
            <person name="Saif S."/>
            <person name="Shea T."/>
            <person name="Sisk P."/>
            <person name="Stolte C."/>
            <person name="Sykes S."/>
            <person name="Wortman J."/>
            <person name="Nusbaum C."/>
            <person name="Birren B."/>
        </authorList>
    </citation>
    <scope>NUCLEOTIDE SEQUENCE [LARGE SCALE GENOMIC DNA]</scope>
    <source>
        <strain evidence="3 4">YIT 12061</strain>
    </source>
</reference>
<keyword evidence="1" id="KW-0378">Hydrolase</keyword>
<sequence>MIQTTHLILTRHGETLENRQGIMQGHMPGTLSPLGIQQARDLADRLKEEKMDAIVCSDLARSYDTAKIVGDSRGLEPRPVALLREIDWGKYAGGKLAAIDWTRLPEGCETLENLMGRARKFMAWVCKEYPGRQVLVVGHGAIDRAILACWEGKTAMEMAEMPIMQNTSFIRLNLKIGYDTRTWG</sequence>
<dbReference type="EMBL" id="ADMC01000028">
    <property type="protein sequence ID" value="EHP45746.1"/>
    <property type="molecule type" value="Genomic_DNA"/>
</dbReference>
<dbReference type="InterPro" id="IPR029033">
    <property type="entry name" value="His_PPase_superfam"/>
</dbReference>
<dbReference type="GO" id="GO:0004331">
    <property type="term" value="F:fructose-2,6-bisphosphate 2-phosphatase activity"/>
    <property type="evidence" value="ECO:0007669"/>
    <property type="project" value="TreeGrafter"/>
</dbReference>
<dbReference type="PANTHER" id="PTHR46517:SF1">
    <property type="entry name" value="FRUCTOSE-2,6-BISPHOSPHATASE TIGAR"/>
    <property type="match status" value="1"/>
</dbReference>
<comment type="caution">
    <text evidence="3">The sequence shown here is derived from an EMBL/GenBank/DDBJ whole genome shotgun (WGS) entry which is preliminary data.</text>
</comment>
<dbReference type="PATRIC" id="fig|742817.3.peg.2910"/>
<dbReference type="Proteomes" id="UP000004892">
    <property type="component" value="Unassembled WGS sequence"/>
</dbReference>
<dbReference type="GO" id="GO:0005829">
    <property type="term" value="C:cytosol"/>
    <property type="evidence" value="ECO:0007669"/>
    <property type="project" value="TreeGrafter"/>
</dbReference>
<feature type="binding site" evidence="2">
    <location>
        <begin position="11"/>
        <end position="18"/>
    </location>
    <ligand>
        <name>substrate</name>
    </ligand>
</feature>